<dbReference type="GO" id="GO:0045892">
    <property type="term" value="P:negative regulation of DNA-templated transcription"/>
    <property type="evidence" value="ECO:0007669"/>
    <property type="project" value="TreeGrafter"/>
</dbReference>
<dbReference type="GO" id="GO:0003677">
    <property type="term" value="F:DNA binding"/>
    <property type="evidence" value="ECO:0007669"/>
    <property type="project" value="UniProtKB-KW"/>
</dbReference>
<evidence type="ECO:0000313" key="5">
    <source>
        <dbReference type="EMBL" id="NYD36014.1"/>
    </source>
</evidence>
<evidence type="ECO:0000256" key="3">
    <source>
        <dbReference type="ARBA" id="ARBA00023163"/>
    </source>
</evidence>
<comment type="caution">
    <text evidence="5">The sequence shown here is derived from an EMBL/GenBank/DDBJ whole genome shotgun (WGS) entry which is preliminary data.</text>
</comment>
<dbReference type="PRINTS" id="PR00035">
    <property type="entry name" value="HTHGNTR"/>
</dbReference>
<evidence type="ECO:0000313" key="6">
    <source>
        <dbReference type="Proteomes" id="UP000535890"/>
    </source>
</evidence>
<dbReference type="SUPFAM" id="SSF64288">
    <property type="entry name" value="Chorismate lyase-like"/>
    <property type="match status" value="1"/>
</dbReference>
<dbReference type="SMART" id="SM00866">
    <property type="entry name" value="UTRA"/>
    <property type="match status" value="1"/>
</dbReference>
<reference evidence="5 6" key="1">
    <citation type="submission" date="2020-07" db="EMBL/GenBank/DDBJ databases">
        <title>Sequencing the genomes of 1000 actinobacteria strains.</title>
        <authorList>
            <person name="Klenk H.-P."/>
        </authorList>
    </citation>
    <scope>NUCLEOTIDE SEQUENCE [LARGE SCALE GENOMIC DNA]</scope>
    <source>
        <strain evidence="5 6">DSM 45772</strain>
    </source>
</reference>
<proteinExistence type="predicted"/>
<keyword evidence="6" id="KW-1185">Reference proteome</keyword>
<dbReference type="PROSITE" id="PS50949">
    <property type="entry name" value="HTH_GNTR"/>
    <property type="match status" value="1"/>
</dbReference>
<protein>
    <submittedName>
        <fullName evidence="5">GntR family transcriptional regulator</fullName>
    </submittedName>
</protein>
<dbReference type="RefSeq" id="WP_343054007.1">
    <property type="nucleotide sequence ID" value="NZ_BAABHP010000007.1"/>
</dbReference>
<dbReference type="InterPro" id="IPR050679">
    <property type="entry name" value="Bact_HTH_transcr_reg"/>
</dbReference>
<dbReference type="GO" id="GO:0003700">
    <property type="term" value="F:DNA-binding transcription factor activity"/>
    <property type="evidence" value="ECO:0007669"/>
    <property type="project" value="InterPro"/>
</dbReference>
<dbReference type="AlphaFoldDB" id="A0A7Y9DV78"/>
<dbReference type="Gene3D" id="3.40.1410.10">
    <property type="entry name" value="Chorismate lyase-like"/>
    <property type="match status" value="1"/>
</dbReference>
<dbReference type="InterPro" id="IPR036388">
    <property type="entry name" value="WH-like_DNA-bd_sf"/>
</dbReference>
<dbReference type="PANTHER" id="PTHR44846">
    <property type="entry name" value="MANNOSYL-D-GLYCERATE TRANSPORT/METABOLISM SYSTEM REPRESSOR MNGR-RELATED"/>
    <property type="match status" value="1"/>
</dbReference>
<feature type="domain" description="HTH gntR-type" evidence="4">
    <location>
        <begin position="1"/>
        <end position="61"/>
    </location>
</feature>
<dbReference type="EMBL" id="JACCBN010000001">
    <property type="protein sequence ID" value="NYD36014.1"/>
    <property type="molecule type" value="Genomic_DNA"/>
</dbReference>
<dbReference type="SUPFAM" id="SSF46785">
    <property type="entry name" value="Winged helix' DNA-binding domain"/>
    <property type="match status" value="1"/>
</dbReference>
<organism evidence="5 6">
    <name type="scientific">Actinomycetospora corticicola</name>
    <dbReference type="NCBI Taxonomy" id="663602"/>
    <lineage>
        <taxon>Bacteria</taxon>
        <taxon>Bacillati</taxon>
        <taxon>Actinomycetota</taxon>
        <taxon>Actinomycetes</taxon>
        <taxon>Pseudonocardiales</taxon>
        <taxon>Pseudonocardiaceae</taxon>
        <taxon>Actinomycetospora</taxon>
    </lineage>
</organism>
<keyword evidence="2" id="KW-0238">DNA-binding</keyword>
<dbReference type="Pfam" id="PF00392">
    <property type="entry name" value="GntR"/>
    <property type="match status" value="1"/>
</dbReference>
<dbReference type="Pfam" id="PF07702">
    <property type="entry name" value="UTRA"/>
    <property type="match status" value="1"/>
</dbReference>
<evidence type="ECO:0000259" key="4">
    <source>
        <dbReference type="PROSITE" id="PS50949"/>
    </source>
</evidence>
<dbReference type="InterPro" id="IPR011663">
    <property type="entry name" value="UTRA"/>
</dbReference>
<dbReference type="InterPro" id="IPR028978">
    <property type="entry name" value="Chorismate_lyase_/UTRA_dom_sf"/>
</dbReference>
<dbReference type="InterPro" id="IPR000524">
    <property type="entry name" value="Tscrpt_reg_HTH_GntR"/>
</dbReference>
<dbReference type="Proteomes" id="UP000535890">
    <property type="component" value="Unassembled WGS sequence"/>
</dbReference>
<dbReference type="CDD" id="cd07377">
    <property type="entry name" value="WHTH_GntR"/>
    <property type="match status" value="1"/>
</dbReference>
<gene>
    <name evidence="5" type="ORF">BJ983_002116</name>
</gene>
<keyword evidence="1" id="KW-0805">Transcription regulation</keyword>
<dbReference type="Gene3D" id="1.10.10.10">
    <property type="entry name" value="Winged helix-like DNA-binding domain superfamily/Winged helix DNA-binding domain"/>
    <property type="match status" value="1"/>
</dbReference>
<name>A0A7Y9DV78_9PSEU</name>
<dbReference type="SMART" id="SM00345">
    <property type="entry name" value="HTH_GNTR"/>
    <property type="match status" value="1"/>
</dbReference>
<dbReference type="InterPro" id="IPR036390">
    <property type="entry name" value="WH_DNA-bd_sf"/>
</dbReference>
<evidence type="ECO:0000256" key="2">
    <source>
        <dbReference type="ARBA" id="ARBA00023125"/>
    </source>
</evidence>
<evidence type="ECO:0000256" key="1">
    <source>
        <dbReference type="ARBA" id="ARBA00023015"/>
    </source>
</evidence>
<accession>A0A7Y9DV78</accession>
<keyword evidence="3" id="KW-0804">Transcription</keyword>
<sequence length="243" mass="26194">MGAKVAALCAELGPGAMLPGERDLSTRFGVSRATVRKALEELMARRIVERRHGAGTFVRRPAVAQPLMATSFGDDMRRRGLEPSSRLLWSDTVVADTDLAARLEMPGGEPVLRVCRVRLADGEPMTLETLHVPSSRVPGLTGDDLDGPSSYYELLAERFDRRIRSGTQSVAPVVLATRDAELLGVPAGSPALHFVRTSRDHRGEIVERVESYARGDRYLIEMDIIPPGDATAGAAVLSGAVVP</sequence>
<dbReference type="PANTHER" id="PTHR44846:SF1">
    <property type="entry name" value="MANNOSYL-D-GLYCERATE TRANSPORT_METABOLISM SYSTEM REPRESSOR MNGR-RELATED"/>
    <property type="match status" value="1"/>
</dbReference>